<comment type="similarity">
    <text evidence="5">Belongs to the UbiX/PAD1 family.</text>
</comment>
<sequence length="184" mass="20791">MRLVVAITGSSGAKLGLKFIQNLPQEIEVFVVVSKSAKKALKIEENIDIKNLFKSKENIKLYKENQIDAPIASGSFKTDKMIILPCSMNTLAKCAVGISDNLITRAFTVMLKEKRDIVLAPREMPFSAIALENMHKLSLLGAVIAPPVLAYYSKQESLEEMEKFMIGKWFDILKIEHNLYERWN</sequence>
<reference evidence="7 8" key="1">
    <citation type="submission" date="2017-10" db="EMBL/GenBank/DDBJ databases">
        <title>Genomics of the genus Arcobacter.</title>
        <authorList>
            <person name="Perez-Cataluna A."/>
            <person name="Figueras M.J."/>
        </authorList>
    </citation>
    <scope>NUCLEOTIDE SEQUENCE [LARGE SCALE GENOMIC DNA]</scope>
    <source>
        <strain evidence="7 8">CECT 8993</strain>
    </source>
</reference>
<dbReference type="GO" id="GO:0071513">
    <property type="term" value="C:phosphopantothenoylcysteine decarboxylase complex"/>
    <property type="evidence" value="ECO:0007669"/>
    <property type="project" value="TreeGrafter"/>
</dbReference>
<organism evidence="7 8">
    <name type="scientific">Halarcobacter ebronensis</name>
    <dbReference type="NCBI Taxonomy" id="1462615"/>
    <lineage>
        <taxon>Bacteria</taxon>
        <taxon>Pseudomonadati</taxon>
        <taxon>Campylobacterota</taxon>
        <taxon>Epsilonproteobacteria</taxon>
        <taxon>Campylobacterales</taxon>
        <taxon>Arcobacteraceae</taxon>
        <taxon>Halarcobacter</taxon>
    </lineage>
</organism>
<keyword evidence="1 5" id="KW-0637">Prenyltransferase</keyword>
<evidence type="ECO:0000256" key="1">
    <source>
        <dbReference type="ARBA" id="ARBA00022602"/>
    </source>
</evidence>
<feature type="binding site" evidence="5">
    <location>
        <begin position="9"/>
        <end position="11"/>
    </location>
    <ligand>
        <name>FMN</name>
        <dbReference type="ChEBI" id="CHEBI:58210"/>
    </ligand>
</feature>
<name>A0A4Q0YL83_9BACT</name>
<dbReference type="GO" id="GO:0106141">
    <property type="term" value="F:flavin prenyltransferase activity"/>
    <property type="evidence" value="ECO:0007669"/>
    <property type="project" value="UniProtKB-EC"/>
</dbReference>
<dbReference type="PANTHER" id="PTHR14359:SF6">
    <property type="entry name" value="PHOSPHOPANTOTHENOYLCYSTEINE DECARBOXYLASE"/>
    <property type="match status" value="1"/>
</dbReference>
<gene>
    <name evidence="5" type="primary">ubiX</name>
    <name evidence="7" type="ORF">CRV08_00095</name>
</gene>
<comment type="function">
    <text evidence="5">Flavin prenyltransferase that catalyzes the synthesis of the prenylated FMN cofactor (prenyl-FMN) for 4-hydroxy-3-polyprenylbenzoic acid decarboxylase UbiD. The prenyltransferase is metal-independent and links a dimethylallyl moiety from dimethylallyl monophosphate (DMAP) to the flavin N5 and C6 atoms of FMN.</text>
</comment>
<dbReference type="Gene3D" id="3.40.50.1950">
    <property type="entry name" value="Flavin prenyltransferase-like"/>
    <property type="match status" value="1"/>
</dbReference>
<keyword evidence="2 5" id="KW-0285">Flavoprotein</keyword>
<feature type="binding site" evidence="5">
    <location>
        <position position="152"/>
    </location>
    <ligand>
        <name>dimethylallyl phosphate</name>
        <dbReference type="ChEBI" id="CHEBI:88052"/>
    </ligand>
</feature>
<dbReference type="GO" id="GO:0004633">
    <property type="term" value="F:phosphopantothenoylcysteine decarboxylase activity"/>
    <property type="evidence" value="ECO:0007669"/>
    <property type="project" value="TreeGrafter"/>
</dbReference>
<keyword evidence="3 5" id="KW-0288">FMN</keyword>
<dbReference type="NCBIfam" id="NF004685">
    <property type="entry name" value="PRK06029.1"/>
    <property type="match status" value="1"/>
</dbReference>
<proteinExistence type="inferred from homology"/>
<feature type="binding site" evidence="5">
    <location>
        <position position="122"/>
    </location>
    <ligand>
        <name>FMN</name>
        <dbReference type="ChEBI" id="CHEBI:58210"/>
    </ligand>
</feature>
<dbReference type="InterPro" id="IPR004507">
    <property type="entry name" value="UbiX-like"/>
</dbReference>
<accession>A0A4Q0YL83</accession>
<comment type="caution">
    <text evidence="7">The sequence shown here is derived from an EMBL/GenBank/DDBJ whole genome shotgun (WGS) entry which is preliminary data.</text>
</comment>
<evidence type="ECO:0000313" key="8">
    <source>
        <dbReference type="Proteomes" id="UP000290172"/>
    </source>
</evidence>
<evidence type="ECO:0000259" key="6">
    <source>
        <dbReference type="Pfam" id="PF02441"/>
    </source>
</evidence>
<evidence type="ECO:0000256" key="2">
    <source>
        <dbReference type="ARBA" id="ARBA00022630"/>
    </source>
</evidence>
<feature type="binding site" evidence="5">
    <location>
        <position position="168"/>
    </location>
    <ligand>
        <name>dimethylallyl phosphate</name>
        <dbReference type="ChEBI" id="CHEBI:88052"/>
    </ligand>
</feature>
<comment type="catalytic activity">
    <reaction evidence="5">
        <text>dimethylallyl phosphate + FMNH2 = prenylated FMNH2 + phosphate</text>
        <dbReference type="Rhea" id="RHEA:37743"/>
        <dbReference type="ChEBI" id="CHEBI:43474"/>
        <dbReference type="ChEBI" id="CHEBI:57618"/>
        <dbReference type="ChEBI" id="CHEBI:87467"/>
        <dbReference type="ChEBI" id="CHEBI:88052"/>
        <dbReference type="EC" id="2.5.1.129"/>
    </reaction>
</comment>
<comment type="caution">
    <text evidence="5">Lacks conserved residue(s) required for the propagation of feature annotation.</text>
</comment>
<dbReference type="InterPro" id="IPR003382">
    <property type="entry name" value="Flavoprotein"/>
</dbReference>
<dbReference type="Proteomes" id="UP000290172">
    <property type="component" value="Unassembled WGS sequence"/>
</dbReference>
<feature type="domain" description="Flavoprotein" evidence="6">
    <location>
        <begin position="1"/>
        <end position="172"/>
    </location>
</feature>
<dbReference type="GO" id="GO:0010181">
    <property type="term" value="F:FMN binding"/>
    <property type="evidence" value="ECO:0007669"/>
    <property type="project" value="TreeGrafter"/>
</dbReference>
<evidence type="ECO:0000256" key="5">
    <source>
        <dbReference type="HAMAP-Rule" id="MF_01984"/>
    </source>
</evidence>
<dbReference type="Pfam" id="PF02441">
    <property type="entry name" value="Flavoprotein"/>
    <property type="match status" value="1"/>
</dbReference>
<evidence type="ECO:0000313" key="7">
    <source>
        <dbReference type="EMBL" id="RXJ69999.1"/>
    </source>
</evidence>
<dbReference type="EC" id="2.5.1.129" evidence="5"/>
<dbReference type="InterPro" id="IPR036551">
    <property type="entry name" value="Flavin_trans-like"/>
</dbReference>
<protein>
    <recommendedName>
        <fullName evidence="5">Flavin prenyltransferase UbiX</fullName>
        <ecNumber evidence="5">2.5.1.129</ecNumber>
    </recommendedName>
</protein>
<dbReference type="HAMAP" id="MF_01984">
    <property type="entry name" value="ubiX_pad"/>
    <property type="match status" value="1"/>
</dbReference>
<keyword evidence="4 5" id="KW-0808">Transferase</keyword>
<dbReference type="RefSeq" id="WP_128977811.1">
    <property type="nucleotide sequence ID" value="NZ_PDKJ01000001.1"/>
</dbReference>
<evidence type="ECO:0000256" key="3">
    <source>
        <dbReference type="ARBA" id="ARBA00022643"/>
    </source>
</evidence>
<dbReference type="NCBIfam" id="TIGR00421">
    <property type="entry name" value="ubiX_pad"/>
    <property type="match status" value="1"/>
</dbReference>
<dbReference type="EMBL" id="PDKJ01000001">
    <property type="protein sequence ID" value="RXJ69999.1"/>
    <property type="molecule type" value="Genomic_DNA"/>
</dbReference>
<keyword evidence="7" id="KW-0456">Lyase</keyword>
<evidence type="ECO:0000256" key="4">
    <source>
        <dbReference type="ARBA" id="ARBA00022679"/>
    </source>
</evidence>
<dbReference type="SUPFAM" id="SSF52507">
    <property type="entry name" value="Homo-oligomeric flavin-containing Cys decarboxylases, HFCD"/>
    <property type="match status" value="1"/>
</dbReference>
<dbReference type="AlphaFoldDB" id="A0A4Q0YL83"/>
<dbReference type="PANTHER" id="PTHR14359">
    <property type="entry name" value="HOMO-OLIGOMERIC FLAVIN CONTAINING CYS DECARBOXYLASE FAMILY"/>
    <property type="match status" value="1"/>
</dbReference>
<feature type="binding site" evidence="5">
    <location>
        <begin position="87"/>
        <end position="90"/>
    </location>
    <ligand>
        <name>FMN</name>
        <dbReference type="ChEBI" id="CHEBI:58210"/>
    </ligand>
</feature>
<feature type="binding site" evidence="5">
    <location>
        <position position="34"/>
    </location>
    <ligand>
        <name>FMN</name>
        <dbReference type="ChEBI" id="CHEBI:58210"/>
    </ligand>
</feature>
<dbReference type="GO" id="GO:0015937">
    <property type="term" value="P:coenzyme A biosynthetic process"/>
    <property type="evidence" value="ECO:0007669"/>
    <property type="project" value="TreeGrafter"/>
</dbReference>